<dbReference type="GO" id="GO:0016747">
    <property type="term" value="F:acyltransferase activity, transferring groups other than amino-acyl groups"/>
    <property type="evidence" value="ECO:0007669"/>
    <property type="project" value="InterPro"/>
</dbReference>
<reference evidence="4 5" key="1">
    <citation type="journal article" date="2012" name="Science">
        <title>The Paleozoic origin of enzymatic lignin decomposition reconstructed from 31 fungal genomes.</title>
        <authorList>
            <person name="Floudas D."/>
            <person name="Binder M."/>
            <person name="Riley R."/>
            <person name="Barry K."/>
            <person name="Blanchette R.A."/>
            <person name="Henrissat B."/>
            <person name="Martinez A.T."/>
            <person name="Otillar R."/>
            <person name="Spatafora J.W."/>
            <person name="Yadav J.S."/>
            <person name="Aerts A."/>
            <person name="Benoit I."/>
            <person name="Boyd A."/>
            <person name="Carlson A."/>
            <person name="Copeland A."/>
            <person name="Coutinho P.M."/>
            <person name="de Vries R.P."/>
            <person name="Ferreira P."/>
            <person name="Findley K."/>
            <person name="Foster B."/>
            <person name="Gaskell J."/>
            <person name="Glotzer D."/>
            <person name="Gorecki P."/>
            <person name="Heitman J."/>
            <person name="Hesse C."/>
            <person name="Hori C."/>
            <person name="Igarashi K."/>
            <person name="Jurgens J.A."/>
            <person name="Kallen N."/>
            <person name="Kersten P."/>
            <person name="Kohler A."/>
            <person name="Kuees U."/>
            <person name="Kumar T.K.A."/>
            <person name="Kuo A."/>
            <person name="LaButti K."/>
            <person name="Larrondo L.F."/>
            <person name="Lindquist E."/>
            <person name="Ling A."/>
            <person name="Lombard V."/>
            <person name="Lucas S."/>
            <person name="Lundell T."/>
            <person name="Martin R."/>
            <person name="McLaughlin D.J."/>
            <person name="Morgenstern I."/>
            <person name="Morin E."/>
            <person name="Murat C."/>
            <person name="Nagy L.G."/>
            <person name="Nolan M."/>
            <person name="Ohm R.A."/>
            <person name="Patyshakuliyeva A."/>
            <person name="Rokas A."/>
            <person name="Ruiz-Duenas F.J."/>
            <person name="Sabat G."/>
            <person name="Salamov A."/>
            <person name="Samejima M."/>
            <person name="Schmutz J."/>
            <person name="Slot J.C."/>
            <person name="St John F."/>
            <person name="Stenlid J."/>
            <person name="Sun H."/>
            <person name="Sun S."/>
            <person name="Syed K."/>
            <person name="Tsang A."/>
            <person name="Wiebenga A."/>
            <person name="Young D."/>
            <person name="Pisabarro A."/>
            <person name="Eastwood D.C."/>
            <person name="Martin F."/>
            <person name="Cullen D."/>
            <person name="Grigoriev I.V."/>
            <person name="Hibbett D.S."/>
        </authorList>
    </citation>
    <scope>NUCLEOTIDE SEQUENCE [LARGE SCALE GENOMIC DNA]</scope>
    <source>
        <strain evidence="4 5">DJM-731 SS1</strain>
    </source>
</reference>
<name>M5GG69_DACPD</name>
<dbReference type="PANTHER" id="PTHR32268:SF15">
    <property type="entry name" value="HOMOSERINE ACETYLTRANSFERASE FAMILY PROTEIN (AFU_ORTHOLOGUE AFUA_1G15350)"/>
    <property type="match status" value="1"/>
</dbReference>
<dbReference type="InterPro" id="IPR008220">
    <property type="entry name" value="HAT_MetX-like"/>
</dbReference>
<feature type="active site" evidence="2">
    <location>
        <position position="312"/>
    </location>
</feature>
<dbReference type="OrthoDB" id="9972683at2759"/>
<sequence length="343" mass="37724">MLKVERFALGEFTLVGGQKTTDCFLEYHALGDPTNPAVLKPTCFGGSIRSSDIPIGEEHTLTPEKYFIIQVGMLGGGESSSPSNSKAPYDGPRFPPITLADQVEAQKKLVESLGITKLWAVTGYSMGAMQSYQWAVQYPSFVQHIIPTSGAARCSLHNYVFLEGPKNALFADGKFNNGEYTPDDLPLLGLKGFARAYSGWGFSSAWYREHRYKELGFKDFDEYLVKYWDEGMGTLDANDLLSLVKTWQTGDVSNIPPYNGNLEAAMQAIEARALVMPCTTDQYFEAVTGEHEVSLMRPGIGKYNPIISIWGHQAGGCSNPVDNKFYDDSVAALFAETEAKLNA</sequence>
<dbReference type="Gene3D" id="3.40.50.1820">
    <property type="entry name" value="alpha/beta hydrolase"/>
    <property type="match status" value="1"/>
</dbReference>
<dbReference type="PANTHER" id="PTHR32268">
    <property type="entry name" value="HOMOSERINE O-ACETYLTRANSFERASE"/>
    <property type="match status" value="1"/>
</dbReference>
<accession>M5GG69</accession>
<gene>
    <name evidence="4" type="ORF">DACRYDRAFT_47610</name>
</gene>
<comment type="similarity">
    <text evidence="1">Belongs to the AB hydrolase superfamily. MetX family.</text>
</comment>
<keyword evidence="5" id="KW-1185">Reference proteome</keyword>
<dbReference type="Pfam" id="PF00561">
    <property type="entry name" value="Abhydrolase_1"/>
    <property type="match status" value="1"/>
</dbReference>
<protein>
    <submittedName>
        <fullName evidence="4">Homoserine acetyltransferase family protein</fullName>
    </submittedName>
</protein>
<evidence type="ECO:0000313" key="5">
    <source>
        <dbReference type="Proteomes" id="UP000030653"/>
    </source>
</evidence>
<dbReference type="STRING" id="1858805.M5GG69"/>
<dbReference type="AlphaFoldDB" id="M5GG69"/>
<evidence type="ECO:0000256" key="2">
    <source>
        <dbReference type="PIRSR" id="PIRSR000443-1"/>
    </source>
</evidence>
<dbReference type="GeneID" id="63689831"/>
<dbReference type="PIRSF" id="PIRSF000443">
    <property type="entry name" value="Homoser_Ac_trans"/>
    <property type="match status" value="1"/>
</dbReference>
<feature type="active site" description="Nucleophile" evidence="2">
    <location>
        <position position="125"/>
    </location>
</feature>
<evidence type="ECO:0000313" key="4">
    <source>
        <dbReference type="EMBL" id="EJU04968.1"/>
    </source>
</evidence>
<dbReference type="OMA" id="KLGDWEL"/>
<organism evidence="4 5">
    <name type="scientific">Dacryopinax primogenitus (strain DJM 731)</name>
    <name type="common">Brown rot fungus</name>
    <dbReference type="NCBI Taxonomy" id="1858805"/>
    <lineage>
        <taxon>Eukaryota</taxon>
        <taxon>Fungi</taxon>
        <taxon>Dikarya</taxon>
        <taxon>Basidiomycota</taxon>
        <taxon>Agaricomycotina</taxon>
        <taxon>Dacrymycetes</taxon>
        <taxon>Dacrymycetales</taxon>
        <taxon>Dacrymycetaceae</taxon>
        <taxon>Dacryopinax</taxon>
    </lineage>
</organism>
<dbReference type="InterPro" id="IPR029058">
    <property type="entry name" value="AB_hydrolase_fold"/>
</dbReference>
<evidence type="ECO:0000259" key="3">
    <source>
        <dbReference type="Pfam" id="PF00561"/>
    </source>
</evidence>
<feature type="domain" description="AB hydrolase-1" evidence="3">
    <location>
        <begin position="37"/>
        <end position="158"/>
    </location>
</feature>
<dbReference type="Proteomes" id="UP000030653">
    <property type="component" value="Unassembled WGS sequence"/>
</dbReference>
<evidence type="ECO:0000256" key="1">
    <source>
        <dbReference type="ARBA" id="ARBA00006886"/>
    </source>
</evidence>
<dbReference type="EMBL" id="JH795857">
    <property type="protein sequence ID" value="EJU04968.1"/>
    <property type="molecule type" value="Genomic_DNA"/>
</dbReference>
<dbReference type="HOGENOM" id="CLU_028760_2_0_1"/>
<keyword evidence="4" id="KW-0808">Transferase</keyword>
<dbReference type="RefSeq" id="XP_040631862.1">
    <property type="nucleotide sequence ID" value="XM_040774769.1"/>
</dbReference>
<feature type="active site" evidence="2">
    <location>
        <position position="281"/>
    </location>
</feature>
<dbReference type="InterPro" id="IPR000073">
    <property type="entry name" value="AB_hydrolase_1"/>
</dbReference>
<dbReference type="SUPFAM" id="SSF53474">
    <property type="entry name" value="alpha/beta-Hydrolases"/>
    <property type="match status" value="1"/>
</dbReference>
<proteinExistence type="inferred from homology"/>